<gene>
    <name evidence="1" type="ORF">PHJA_002633900</name>
</gene>
<reference evidence="1" key="1">
    <citation type="submission" date="2020-07" db="EMBL/GenBank/DDBJ databases">
        <title>Ethylene signaling mediates host invasion by parasitic plants.</title>
        <authorList>
            <person name="Yoshida S."/>
        </authorList>
    </citation>
    <scope>NUCLEOTIDE SEQUENCE</scope>
    <source>
        <strain evidence="1">Okayama</strain>
    </source>
</reference>
<evidence type="ECO:0000313" key="1">
    <source>
        <dbReference type="EMBL" id="GFQ04898.1"/>
    </source>
</evidence>
<dbReference type="Proteomes" id="UP000653305">
    <property type="component" value="Unassembled WGS sequence"/>
</dbReference>
<name>A0A830CWE7_9LAMI</name>
<dbReference type="AlphaFoldDB" id="A0A830CWE7"/>
<proteinExistence type="predicted"/>
<sequence>MNQFNEQNQVPVGYPAPPTSYPPPAYVTAPPPIGYPTKEVLLGYVAAAAWTCASDENEFTNACSNDIFKAPR</sequence>
<evidence type="ECO:0000313" key="2">
    <source>
        <dbReference type="Proteomes" id="UP000653305"/>
    </source>
</evidence>
<keyword evidence="2" id="KW-1185">Reference proteome</keyword>
<organism evidence="1 2">
    <name type="scientific">Phtheirospermum japonicum</name>
    <dbReference type="NCBI Taxonomy" id="374723"/>
    <lineage>
        <taxon>Eukaryota</taxon>
        <taxon>Viridiplantae</taxon>
        <taxon>Streptophyta</taxon>
        <taxon>Embryophyta</taxon>
        <taxon>Tracheophyta</taxon>
        <taxon>Spermatophyta</taxon>
        <taxon>Magnoliopsida</taxon>
        <taxon>eudicotyledons</taxon>
        <taxon>Gunneridae</taxon>
        <taxon>Pentapetalae</taxon>
        <taxon>asterids</taxon>
        <taxon>lamiids</taxon>
        <taxon>Lamiales</taxon>
        <taxon>Orobanchaceae</taxon>
        <taxon>Orobanchaceae incertae sedis</taxon>
        <taxon>Phtheirospermum</taxon>
    </lineage>
</organism>
<comment type="caution">
    <text evidence="1">The sequence shown here is derived from an EMBL/GenBank/DDBJ whole genome shotgun (WGS) entry which is preliminary data.</text>
</comment>
<dbReference type="EMBL" id="BMAC01000988">
    <property type="protein sequence ID" value="GFQ04898.1"/>
    <property type="molecule type" value="Genomic_DNA"/>
</dbReference>
<protein>
    <submittedName>
        <fullName evidence="1">Uncharacterized protein</fullName>
    </submittedName>
</protein>
<accession>A0A830CWE7</accession>